<protein>
    <recommendedName>
        <fullName evidence="3">Reverse transcriptase domain-containing protein</fullName>
    </recommendedName>
</protein>
<evidence type="ECO:0008006" key="3">
    <source>
        <dbReference type="Google" id="ProtNLM"/>
    </source>
</evidence>
<accession>A0A6L2KD53</accession>
<gene>
    <name evidence="2" type="ORF">Tci_019376</name>
</gene>
<comment type="caution">
    <text evidence="2">The sequence shown here is derived from an EMBL/GenBank/DDBJ whole genome shotgun (WGS) entry which is preliminary data.</text>
</comment>
<name>A0A6L2KD53_TANCI</name>
<organism evidence="2">
    <name type="scientific">Tanacetum cinerariifolium</name>
    <name type="common">Dalmatian daisy</name>
    <name type="synonym">Chrysanthemum cinerariifolium</name>
    <dbReference type="NCBI Taxonomy" id="118510"/>
    <lineage>
        <taxon>Eukaryota</taxon>
        <taxon>Viridiplantae</taxon>
        <taxon>Streptophyta</taxon>
        <taxon>Embryophyta</taxon>
        <taxon>Tracheophyta</taxon>
        <taxon>Spermatophyta</taxon>
        <taxon>Magnoliopsida</taxon>
        <taxon>eudicotyledons</taxon>
        <taxon>Gunneridae</taxon>
        <taxon>Pentapetalae</taxon>
        <taxon>asterids</taxon>
        <taxon>campanulids</taxon>
        <taxon>Asterales</taxon>
        <taxon>Asteraceae</taxon>
        <taxon>Asteroideae</taxon>
        <taxon>Anthemideae</taxon>
        <taxon>Anthemidinae</taxon>
        <taxon>Tanacetum</taxon>
    </lineage>
</organism>
<reference evidence="2" key="1">
    <citation type="journal article" date="2019" name="Sci. Rep.">
        <title>Draft genome of Tanacetum cinerariifolium, the natural source of mosquito coil.</title>
        <authorList>
            <person name="Yamashiro T."/>
            <person name="Shiraishi A."/>
            <person name="Satake H."/>
            <person name="Nakayama K."/>
        </authorList>
    </citation>
    <scope>NUCLEOTIDE SEQUENCE</scope>
</reference>
<feature type="region of interest" description="Disordered" evidence="1">
    <location>
        <begin position="1"/>
        <end position="26"/>
    </location>
</feature>
<sequence>EYGNQGYYRSNCPKLKNQNHGNQARGTEAYGMVYALGGGKTDHDPNDMEDDINA</sequence>
<feature type="non-terminal residue" evidence="2">
    <location>
        <position position="1"/>
    </location>
</feature>
<evidence type="ECO:0000313" key="2">
    <source>
        <dbReference type="EMBL" id="GEU47398.1"/>
    </source>
</evidence>
<proteinExistence type="predicted"/>
<dbReference type="EMBL" id="BKCJ010002267">
    <property type="protein sequence ID" value="GEU47398.1"/>
    <property type="molecule type" value="Genomic_DNA"/>
</dbReference>
<evidence type="ECO:0000256" key="1">
    <source>
        <dbReference type="SAM" id="MobiDB-lite"/>
    </source>
</evidence>
<dbReference type="AlphaFoldDB" id="A0A6L2KD53"/>
<feature type="compositionally biased region" description="Polar residues" evidence="1">
    <location>
        <begin position="16"/>
        <end position="25"/>
    </location>
</feature>